<accession>A0A318Q584</accession>
<proteinExistence type="predicted"/>
<feature type="transmembrane region" description="Helical" evidence="7">
    <location>
        <begin position="140"/>
        <end position="164"/>
    </location>
</feature>
<dbReference type="STRING" id="1220579.GCA_001571345_00361"/>
<feature type="transmembrane region" description="Helical" evidence="7">
    <location>
        <begin position="328"/>
        <end position="348"/>
    </location>
</feature>
<dbReference type="Gene3D" id="1.20.1250.20">
    <property type="entry name" value="MFS general substrate transporter like domains"/>
    <property type="match status" value="1"/>
</dbReference>
<dbReference type="GO" id="GO:0022857">
    <property type="term" value="F:transmembrane transporter activity"/>
    <property type="evidence" value="ECO:0007669"/>
    <property type="project" value="InterPro"/>
</dbReference>
<dbReference type="InterPro" id="IPR036259">
    <property type="entry name" value="MFS_trans_sf"/>
</dbReference>
<dbReference type="PROSITE" id="PS50850">
    <property type="entry name" value="MFS"/>
    <property type="match status" value="1"/>
</dbReference>
<dbReference type="Proteomes" id="UP000248257">
    <property type="component" value="Unassembled WGS sequence"/>
</dbReference>
<dbReference type="RefSeq" id="WP_082770670.1">
    <property type="nucleotide sequence ID" value="NZ_CBCRXN010000001.1"/>
</dbReference>
<evidence type="ECO:0000256" key="5">
    <source>
        <dbReference type="ARBA" id="ARBA00022989"/>
    </source>
</evidence>
<dbReference type="SUPFAM" id="SSF103473">
    <property type="entry name" value="MFS general substrate transporter"/>
    <property type="match status" value="1"/>
</dbReference>
<keyword evidence="5 7" id="KW-1133">Transmembrane helix</keyword>
<keyword evidence="2" id="KW-0813">Transport</keyword>
<evidence type="ECO:0000313" key="10">
    <source>
        <dbReference type="Proteomes" id="UP000248257"/>
    </source>
</evidence>
<sequence>MTTSPPRPAPYGHVMAMAAIVMAVLLSVLDYAVANIALPTITRELGASPSAGVWVVNAYQLAGCALMLPLATWSEKIGAVKLCQIGLVILMAGSVLCAWAPNLPVMAVARMTQGVGGACIMAVYAALVRAVCPPQRIGQGLAMTALATSLGVALSPSVAALILMLGSWRWLFLFNLPCGLITLAFVLKCLPPIQGQPRRMDGLAIGLNIVTFTAFLIGADMLAHGEAAGIGAGLVLAGVVAMGVLVMHQKNMATPMLPLDLLGIPAFRTGFVTCFLAYVAANFYMISIPFTLNGLFHRSAIETGLLIMPWPGSMVLMAPVVGRLADRYSAGCLVSIGLFMTGVGFLLVRLLPPDAGNLNIMWRFAVAGMGYSLFTSPNNRSMVVASPASRSSSASGMISISRILGQTFGAIGVAFILARVRVNPALHCLEWATATAWVAALISASRLRRPQAGRMVSS</sequence>
<dbReference type="InterPro" id="IPR020846">
    <property type="entry name" value="MFS_dom"/>
</dbReference>
<dbReference type="Pfam" id="PF07690">
    <property type="entry name" value="MFS_1"/>
    <property type="match status" value="1"/>
</dbReference>
<evidence type="ECO:0000256" key="6">
    <source>
        <dbReference type="ARBA" id="ARBA00023136"/>
    </source>
</evidence>
<feature type="transmembrane region" description="Helical" evidence="7">
    <location>
        <begin position="300"/>
        <end position="321"/>
    </location>
</feature>
<feature type="transmembrane region" description="Helical" evidence="7">
    <location>
        <begin position="82"/>
        <end position="101"/>
    </location>
</feature>
<gene>
    <name evidence="9" type="ORF">CFR75_03070</name>
</gene>
<dbReference type="EMBL" id="NKUC01000004">
    <property type="protein sequence ID" value="PYD58060.1"/>
    <property type="molecule type" value="Genomic_DNA"/>
</dbReference>
<keyword evidence="3" id="KW-1003">Cell membrane</keyword>
<evidence type="ECO:0000256" key="1">
    <source>
        <dbReference type="ARBA" id="ARBA00004651"/>
    </source>
</evidence>
<evidence type="ECO:0000259" key="8">
    <source>
        <dbReference type="PROSITE" id="PS50850"/>
    </source>
</evidence>
<dbReference type="OrthoDB" id="9812221at2"/>
<feature type="transmembrane region" description="Helical" evidence="7">
    <location>
        <begin position="12"/>
        <end position="31"/>
    </location>
</feature>
<dbReference type="Gene3D" id="1.20.1720.10">
    <property type="entry name" value="Multidrug resistance protein D"/>
    <property type="match status" value="1"/>
</dbReference>
<protein>
    <submittedName>
        <fullName evidence="9">MFS transporter</fullName>
    </submittedName>
</protein>
<feature type="transmembrane region" description="Helical" evidence="7">
    <location>
        <begin position="397"/>
        <end position="418"/>
    </location>
</feature>
<evidence type="ECO:0000256" key="7">
    <source>
        <dbReference type="SAM" id="Phobius"/>
    </source>
</evidence>
<comment type="caution">
    <text evidence="9">The sequence shown here is derived from an EMBL/GenBank/DDBJ whole genome shotgun (WGS) entry which is preliminary data.</text>
</comment>
<name>A0A318Q584_KOMXY</name>
<dbReference type="PRINTS" id="PR01036">
    <property type="entry name" value="TCRTETB"/>
</dbReference>
<dbReference type="CDD" id="cd17321">
    <property type="entry name" value="MFS_MMR_MDR_like"/>
    <property type="match status" value="1"/>
</dbReference>
<feature type="transmembrane region" description="Helical" evidence="7">
    <location>
        <begin position="228"/>
        <end position="247"/>
    </location>
</feature>
<feature type="transmembrane region" description="Helical" evidence="7">
    <location>
        <begin position="51"/>
        <end position="70"/>
    </location>
</feature>
<feature type="transmembrane region" description="Helical" evidence="7">
    <location>
        <begin position="259"/>
        <end position="280"/>
    </location>
</feature>
<dbReference type="GO" id="GO:0005886">
    <property type="term" value="C:plasma membrane"/>
    <property type="evidence" value="ECO:0007669"/>
    <property type="project" value="UniProtKB-SubCell"/>
</dbReference>
<comment type="subcellular location">
    <subcellularLocation>
        <location evidence="1">Cell membrane</location>
        <topology evidence="1">Multi-pass membrane protein</topology>
    </subcellularLocation>
</comment>
<dbReference type="PANTHER" id="PTHR42718">
    <property type="entry name" value="MAJOR FACILITATOR SUPERFAMILY MULTIDRUG TRANSPORTER MFSC"/>
    <property type="match status" value="1"/>
</dbReference>
<dbReference type="PANTHER" id="PTHR42718:SF46">
    <property type="entry name" value="BLR6921 PROTEIN"/>
    <property type="match status" value="1"/>
</dbReference>
<evidence type="ECO:0000256" key="4">
    <source>
        <dbReference type="ARBA" id="ARBA00022692"/>
    </source>
</evidence>
<evidence type="ECO:0000256" key="2">
    <source>
        <dbReference type="ARBA" id="ARBA00022448"/>
    </source>
</evidence>
<evidence type="ECO:0000313" key="9">
    <source>
        <dbReference type="EMBL" id="PYD58060.1"/>
    </source>
</evidence>
<keyword evidence="4 7" id="KW-0812">Transmembrane</keyword>
<reference evidence="9 10" key="1">
    <citation type="submission" date="2017-07" db="EMBL/GenBank/DDBJ databases">
        <title>A draft genome sequence of Komagataeibacter xylinus LMG 1515.</title>
        <authorList>
            <person name="Skraban J."/>
            <person name="Cleenwerck I."/>
            <person name="Vandamme P."/>
            <person name="Trcek J."/>
        </authorList>
    </citation>
    <scope>NUCLEOTIDE SEQUENCE [LARGE SCALE GENOMIC DNA]</scope>
    <source>
        <strain evidence="9 10">LMG 1515</strain>
    </source>
</reference>
<keyword evidence="6 7" id="KW-0472">Membrane</keyword>
<organism evidence="9 10">
    <name type="scientific">Komagataeibacter xylinus</name>
    <name type="common">Gluconacetobacter xylinus</name>
    <dbReference type="NCBI Taxonomy" id="28448"/>
    <lineage>
        <taxon>Bacteria</taxon>
        <taxon>Pseudomonadati</taxon>
        <taxon>Pseudomonadota</taxon>
        <taxon>Alphaproteobacteria</taxon>
        <taxon>Acetobacterales</taxon>
        <taxon>Acetobacteraceae</taxon>
        <taxon>Komagataeibacter</taxon>
    </lineage>
</organism>
<keyword evidence="10" id="KW-1185">Reference proteome</keyword>
<dbReference type="AlphaFoldDB" id="A0A318Q584"/>
<dbReference type="InterPro" id="IPR011701">
    <property type="entry name" value="MFS"/>
</dbReference>
<feature type="domain" description="Major facilitator superfamily (MFS) profile" evidence="8">
    <location>
        <begin position="16"/>
        <end position="458"/>
    </location>
</feature>
<feature type="transmembrane region" description="Helical" evidence="7">
    <location>
        <begin position="107"/>
        <end position="128"/>
    </location>
</feature>
<feature type="transmembrane region" description="Helical" evidence="7">
    <location>
        <begin position="202"/>
        <end position="222"/>
    </location>
</feature>
<feature type="transmembrane region" description="Helical" evidence="7">
    <location>
        <begin position="170"/>
        <end position="190"/>
    </location>
</feature>
<evidence type="ECO:0000256" key="3">
    <source>
        <dbReference type="ARBA" id="ARBA00022475"/>
    </source>
</evidence>